<evidence type="ECO:0000256" key="1">
    <source>
        <dbReference type="ARBA" id="ARBA00010958"/>
    </source>
</evidence>
<comment type="similarity">
    <text evidence="1 10">Belongs to the peptidase C54 family.</text>
</comment>
<dbReference type="Proteomes" id="UP000253551">
    <property type="component" value="Unassembled WGS sequence"/>
</dbReference>
<reference evidence="13 14" key="1">
    <citation type="journal article" date="2018" name="G3 (Bethesda)">
        <title>Phylogenetic and Phylogenomic Definition of Rhizopus Species.</title>
        <authorList>
            <person name="Gryganskyi A.P."/>
            <person name="Golan J."/>
            <person name="Dolatabadi S."/>
            <person name="Mondo S."/>
            <person name="Robb S."/>
            <person name="Idnurm A."/>
            <person name="Muszewska A."/>
            <person name="Steczkiewicz K."/>
            <person name="Masonjones S."/>
            <person name="Liao H.L."/>
            <person name="Gajdeczka M.T."/>
            <person name="Anike F."/>
            <person name="Vuek A."/>
            <person name="Anishchenko I.M."/>
            <person name="Voigt K."/>
            <person name="de Hoog G.S."/>
            <person name="Smith M.E."/>
            <person name="Heitman J."/>
            <person name="Vilgalys R."/>
            <person name="Stajich J.E."/>
        </authorList>
    </citation>
    <scope>NUCLEOTIDE SEQUENCE [LARGE SCALE GENOMIC DNA]</scope>
    <source>
        <strain evidence="13 14">LSU 92-RS-03</strain>
    </source>
</reference>
<dbReference type="GO" id="GO:0019786">
    <property type="term" value="F:protein-phosphatidylethanolamide deconjugating activity"/>
    <property type="evidence" value="ECO:0007669"/>
    <property type="project" value="InterPro"/>
</dbReference>
<keyword evidence="14" id="KW-1185">Reference proteome</keyword>
<evidence type="ECO:0000313" key="14">
    <source>
        <dbReference type="Proteomes" id="UP000253551"/>
    </source>
</evidence>
<feature type="domain" description="Peptidase C54 catalytic" evidence="12">
    <location>
        <begin position="130"/>
        <end position="436"/>
    </location>
</feature>
<evidence type="ECO:0000256" key="7">
    <source>
        <dbReference type="ARBA" id="ARBA00022927"/>
    </source>
</evidence>
<feature type="region of interest" description="Disordered" evidence="11">
    <location>
        <begin position="1"/>
        <end position="35"/>
    </location>
</feature>
<keyword evidence="6" id="KW-0788">Thiol protease</keyword>
<keyword evidence="4 10" id="KW-0645">Protease</keyword>
<comment type="catalytic activity">
    <reaction evidence="9">
        <text>[protein]-C-terminal L-amino acid-glycyl-phosphatidylethanolamide + H2O = [protein]-C-terminal L-amino acid-glycine + a 1,2-diacyl-sn-glycero-3-phosphoethanolamine</text>
        <dbReference type="Rhea" id="RHEA:67548"/>
        <dbReference type="Rhea" id="RHEA-COMP:17323"/>
        <dbReference type="Rhea" id="RHEA-COMP:17324"/>
        <dbReference type="ChEBI" id="CHEBI:15377"/>
        <dbReference type="ChEBI" id="CHEBI:64612"/>
        <dbReference type="ChEBI" id="CHEBI:172940"/>
        <dbReference type="ChEBI" id="CHEBI:172941"/>
    </reaction>
    <physiologicalReaction direction="left-to-right" evidence="9">
        <dbReference type="Rhea" id="RHEA:67549"/>
    </physiologicalReaction>
</comment>
<gene>
    <name evidence="13" type="primary">ATG4_2</name>
    <name evidence="13" type="ORF">CU098_006473</name>
</gene>
<evidence type="ECO:0000313" key="13">
    <source>
        <dbReference type="EMBL" id="RCH84979.1"/>
    </source>
</evidence>
<comment type="caution">
    <text evidence="13">The sequence shown here is derived from an EMBL/GenBank/DDBJ whole genome shotgun (WGS) entry which is preliminary data.</text>
</comment>
<dbReference type="GO" id="GO:0005634">
    <property type="term" value="C:nucleus"/>
    <property type="evidence" value="ECO:0007669"/>
    <property type="project" value="UniProtKB-SubCell"/>
</dbReference>
<evidence type="ECO:0000256" key="3">
    <source>
        <dbReference type="ARBA" id="ARBA00022490"/>
    </source>
</evidence>
<keyword evidence="5 10" id="KW-0378">Hydrolase</keyword>
<keyword evidence="3 10" id="KW-0963">Cytoplasm</keyword>
<dbReference type="GO" id="GO:0015031">
    <property type="term" value="P:protein transport"/>
    <property type="evidence" value="ECO:0007669"/>
    <property type="project" value="UniProtKB-KW"/>
</dbReference>
<dbReference type="EC" id="3.4.22.-" evidence="10"/>
<dbReference type="OrthoDB" id="2960936at2759"/>
<keyword evidence="7" id="KW-0653">Protein transport</keyword>
<dbReference type="GO" id="GO:0000045">
    <property type="term" value="P:autophagosome assembly"/>
    <property type="evidence" value="ECO:0007669"/>
    <property type="project" value="TreeGrafter"/>
</dbReference>
<dbReference type="GO" id="GO:0004197">
    <property type="term" value="F:cysteine-type endopeptidase activity"/>
    <property type="evidence" value="ECO:0007669"/>
    <property type="project" value="TreeGrafter"/>
</dbReference>
<dbReference type="PANTHER" id="PTHR22624">
    <property type="entry name" value="CYSTEINE PROTEASE ATG4"/>
    <property type="match status" value="1"/>
</dbReference>
<keyword evidence="8" id="KW-0072">Autophagy</keyword>
<proteinExistence type="inferred from homology"/>
<comment type="subcellular location">
    <subcellularLocation>
        <location evidence="10">Nucleus</location>
    </subcellularLocation>
    <subcellularLocation>
        <location evidence="10">Cytoplasm</location>
    </subcellularLocation>
</comment>
<accession>A0A367J556</accession>
<dbReference type="PANTHER" id="PTHR22624:SF49">
    <property type="entry name" value="CYSTEINE PROTEASE"/>
    <property type="match status" value="1"/>
</dbReference>
<sequence>MTNPGKKKSESQPNVGSNDKELPQPQNSNHHSTAPLKDKLITNSSYLAAEIPLKLGHFVSNLWTSSSDFSNTLFMQQNNNHPTIWVLSRSYSVNPTDQVQQALFEAQRDIMFRIPDEKIEESGDLLWPPDFYNDFTSRLWMTYRHNFPPIRPSNLKTDIGWGCMLRSGQSLLANTLILHFLGRDWRRQTQSQGSRKKYNEIVHWFLDELSPRAPFSIHRVALLGKQLGKNIGEWFGPSTISRVIQVLVSDFAPADLTVYNASDGMIYKDEVHGVATGKSLRGDTSESVSLEDKKERSEAKHLYDASTFQSTAIKTDKFKSVLILVPLRLGIDSLHSTYYEGLKACFGISSFVGIAGGRPNSSLYFVGLIGDELIYLDPHHSRPALETKHLSQYTKEEFATYHCSTPRKIRLSSIDPSMMVGFYCRNMREFDLLCQQIEKISKNHTPIVSIEQSAPDYDEDALNESDFGIVSDEENELGFSG</sequence>
<dbReference type="Pfam" id="PF03416">
    <property type="entry name" value="Peptidase_C54"/>
    <property type="match status" value="1"/>
</dbReference>
<evidence type="ECO:0000259" key="12">
    <source>
        <dbReference type="Pfam" id="PF03416"/>
    </source>
</evidence>
<dbReference type="EMBL" id="PJQM01004292">
    <property type="protein sequence ID" value="RCH84979.1"/>
    <property type="molecule type" value="Genomic_DNA"/>
</dbReference>
<evidence type="ECO:0000256" key="9">
    <source>
        <dbReference type="ARBA" id="ARBA00029362"/>
    </source>
</evidence>
<organism evidence="13 14">
    <name type="scientific">Rhizopus stolonifer</name>
    <name type="common">Rhizopus nigricans</name>
    <dbReference type="NCBI Taxonomy" id="4846"/>
    <lineage>
        <taxon>Eukaryota</taxon>
        <taxon>Fungi</taxon>
        <taxon>Fungi incertae sedis</taxon>
        <taxon>Mucoromycota</taxon>
        <taxon>Mucoromycotina</taxon>
        <taxon>Mucoromycetes</taxon>
        <taxon>Mucorales</taxon>
        <taxon>Mucorineae</taxon>
        <taxon>Rhizopodaceae</taxon>
        <taxon>Rhizopus</taxon>
    </lineage>
</organism>
<dbReference type="GO" id="GO:0005737">
    <property type="term" value="C:cytoplasm"/>
    <property type="evidence" value="ECO:0007669"/>
    <property type="project" value="UniProtKB-SubCell"/>
</dbReference>
<protein>
    <recommendedName>
        <fullName evidence="10">Cysteine protease</fullName>
        <ecNumber evidence="10">3.4.22.-</ecNumber>
    </recommendedName>
</protein>
<evidence type="ECO:0000256" key="11">
    <source>
        <dbReference type="SAM" id="MobiDB-lite"/>
    </source>
</evidence>
<dbReference type="GO" id="GO:0000423">
    <property type="term" value="P:mitophagy"/>
    <property type="evidence" value="ECO:0007669"/>
    <property type="project" value="TreeGrafter"/>
</dbReference>
<dbReference type="SUPFAM" id="SSF54001">
    <property type="entry name" value="Cysteine proteinases"/>
    <property type="match status" value="1"/>
</dbReference>
<dbReference type="InterPro" id="IPR046792">
    <property type="entry name" value="Peptidase_C54_cat"/>
</dbReference>
<evidence type="ECO:0000256" key="4">
    <source>
        <dbReference type="ARBA" id="ARBA00022670"/>
    </source>
</evidence>
<comment type="function">
    <text evidence="10">Required for selective autophagic degradation of the nucleus (nucleophagy) as well as for mitophagy which contributes to regulate mitochondrial quantity and quality by eliminating the mitochondria to a basal level to fulfill cellular energy requirements and preventing excess ROS production.</text>
</comment>
<evidence type="ECO:0000256" key="2">
    <source>
        <dbReference type="ARBA" id="ARBA00022448"/>
    </source>
</evidence>
<evidence type="ECO:0000256" key="5">
    <source>
        <dbReference type="ARBA" id="ARBA00022801"/>
    </source>
</evidence>
<dbReference type="InterPro" id="IPR005078">
    <property type="entry name" value="Peptidase_C54"/>
</dbReference>
<keyword evidence="2" id="KW-0813">Transport</keyword>
<evidence type="ECO:0000256" key="10">
    <source>
        <dbReference type="RuleBase" id="RU363115"/>
    </source>
</evidence>
<dbReference type="AlphaFoldDB" id="A0A367J556"/>
<dbReference type="GO" id="GO:0034727">
    <property type="term" value="P:piecemeal microautophagy of the nucleus"/>
    <property type="evidence" value="ECO:0007669"/>
    <property type="project" value="TreeGrafter"/>
</dbReference>
<dbReference type="GO" id="GO:0035973">
    <property type="term" value="P:aggrephagy"/>
    <property type="evidence" value="ECO:0007669"/>
    <property type="project" value="TreeGrafter"/>
</dbReference>
<dbReference type="STRING" id="4846.A0A367J556"/>
<dbReference type="InterPro" id="IPR038765">
    <property type="entry name" value="Papain-like_cys_pep_sf"/>
</dbReference>
<keyword evidence="10" id="KW-0539">Nucleus</keyword>
<evidence type="ECO:0000256" key="8">
    <source>
        <dbReference type="ARBA" id="ARBA00023006"/>
    </source>
</evidence>
<evidence type="ECO:0000256" key="6">
    <source>
        <dbReference type="ARBA" id="ARBA00022807"/>
    </source>
</evidence>
<name>A0A367J556_RHIST</name>
<dbReference type="GO" id="GO:0016485">
    <property type="term" value="P:protein processing"/>
    <property type="evidence" value="ECO:0007669"/>
    <property type="project" value="TreeGrafter"/>
</dbReference>